<proteinExistence type="predicted"/>
<dbReference type="RefSeq" id="XP_043043196.1">
    <property type="nucleotide sequence ID" value="XM_043181560.1"/>
</dbReference>
<dbReference type="EMBL" id="MU250527">
    <property type="protein sequence ID" value="KAG7449696.1"/>
    <property type="molecule type" value="Genomic_DNA"/>
</dbReference>
<keyword evidence="1" id="KW-0812">Transmembrane</keyword>
<accession>A0A9P7W1K3</accession>
<keyword evidence="1" id="KW-0472">Membrane</keyword>
<feature type="transmembrane region" description="Helical" evidence="1">
    <location>
        <begin position="40"/>
        <end position="60"/>
    </location>
</feature>
<dbReference type="GeneID" id="66103856"/>
<organism evidence="2 3">
    <name type="scientific">Guyanagaster necrorhizus</name>
    <dbReference type="NCBI Taxonomy" id="856835"/>
    <lineage>
        <taxon>Eukaryota</taxon>
        <taxon>Fungi</taxon>
        <taxon>Dikarya</taxon>
        <taxon>Basidiomycota</taxon>
        <taxon>Agaricomycotina</taxon>
        <taxon>Agaricomycetes</taxon>
        <taxon>Agaricomycetidae</taxon>
        <taxon>Agaricales</taxon>
        <taxon>Marasmiineae</taxon>
        <taxon>Physalacriaceae</taxon>
        <taxon>Guyanagaster</taxon>
    </lineage>
</organism>
<keyword evidence="1" id="KW-1133">Transmembrane helix</keyword>
<dbReference type="AlphaFoldDB" id="A0A9P7W1K3"/>
<evidence type="ECO:0000256" key="1">
    <source>
        <dbReference type="SAM" id="Phobius"/>
    </source>
</evidence>
<keyword evidence="3" id="KW-1185">Reference proteome</keyword>
<dbReference type="Proteomes" id="UP000812287">
    <property type="component" value="Unassembled WGS sequence"/>
</dbReference>
<reference evidence="2" key="1">
    <citation type="submission" date="2020-11" db="EMBL/GenBank/DDBJ databases">
        <title>Adaptations for nitrogen fixation in a non-lichenized fungal sporocarp promotes dispersal by wood-feeding termites.</title>
        <authorList>
            <consortium name="DOE Joint Genome Institute"/>
            <person name="Koch R.A."/>
            <person name="Yoon G."/>
            <person name="Arayal U."/>
            <person name="Lail K."/>
            <person name="Amirebrahimi M."/>
            <person name="Labutti K."/>
            <person name="Lipzen A."/>
            <person name="Riley R."/>
            <person name="Barry K."/>
            <person name="Henrissat B."/>
            <person name="Grigoriev I.V."/>
            <person name="Herr J.R."/>
            <person name="Aime M.C."/>
        </authorList>
    </citation>
    <scope>NUCLEOTIDE SEQUENCE</scope>
    <source>
        <strain evidence="2">MCA 3950</strain>
    </source>
</reference>
<evidence type="ECO:0000313" key="3">
    <source>
        <dbReference type="Proteomes" id="UP000812287"/>
    </source>
</evidence>
<sequence>MGTWNLGLVIFKRPVRLDALSIYSTQVMRAAGHPPQRSQCLFLLCGVLCTTLSLSLLWFAL</sequence>
<evidence type="ECO:0000313" key="2">
    <source>
        <dbReference type="EMBL" id="KAG7449696.1"/>
    </source>
</evidence>
<comment type="caution">
    <text evidence="2">The sequence shown here is derived from an EMBL/GenBank/DDBJ whole genome shotgun (WGS) entry which is preliminary data.</text>
</comment>
<protein>
    <submittedName>
        <fullName evidence="2">Uncharacterized protein</fullName>
    </submittedName>
</protein>
<dbReference type="OrthoDB" id="10333189at2759"/>
<name>A0A9P7W1K3_9AGAR</name>
<gene>
    <name evidence="2" type="ORF">BT62DRAFT_602194</name>
</gene>